<dbReference type="InterPro" id="IPR007889">
    <property type="entry name" value="HTH_Psq"/>
</dbReference>
<evidence type="ECO:0000256" key="1">
    <source>
        <dbReference type="PROSITE-ProRule" id="PRU00042"/>
    </source>
</evidence>
<dbReference type="InterPro" id="IPR013087">
    <property type="entry name" value="Znf_C2H2_type"/>
</dbReference>
<protein>
    <recommendedName>
        <fullName evidence="2">C2H2-type domain-containing protein</fullName>
    </recommendedName>
</protein>
<dbReference type="PROSITE" id="PS50157">
    <property type="entry name" value="ZINC_FINGER_C2H2_2"/>
    <property type="match status" value="1"/>
</dbReference>
<sequence length="168" mass="19577">MQSELILWEDYQVFEPTTVTEASEFRSESCSYEANYFGSDRKSTRIFRNKSTDPLGGRYKCSKCSKSYRWKHHLVEHVKASCGQKKAECCPYWRRCYTRRSSFSGRFVRSEIDIERIKLAVEAVASGLSLRKAAEKFSISKSVLHRYSKLGILGVMEKYMRNGPKLWN</sequence>
<keyword evidence="1" id="KW-0862">Zinc</keyword>
<gene>
    <name evidence="3" type="ORF">K0M31_008824</name>
</gene>
<name>A0AA40FQL6_9HYME</name>
<dbReference type="GO" id="GO:0008270">
    <property type="term" value="F:zinc ion binding"/>
    <property type="evidence" value="ECO:0007669"/>
    <property type="project" value="UniProtKB-KW"/>
</dbReference>
<dbReference type="Gene3D" id="1.10.10.60">
    <property type="entry name" value="Homeodomain-like"/>
    <property type="match status" value="1"/>
</dbReference>
<dbReference type="Proteomes" id="UP001177670">
    <property type="component" value="Unassembled WGS sequence"/>
</dbReference>
<proteinExistence type="predicted"/>
<keyword evidence="1" id="KW-0479">Metal-binding</keyword>
<evidence type="ECO:0000313" key="3">
    <source>
        <dbReference type="EMBL" id="KAK1123191.1"/>
    </source>
</evidence>
<organism evidence="3 4">
    <name type="scientific">Melipona bicolor</name>
    <dbReference type="NCBI Taxonomy" id="60889"/>
    <lineage>
        <taxon>Eukaryota</taxon>
        <taxon>Metazoa</taxon>
        <taxon>Ecdysozoa</taxon>
        <taxon>Arthropoda</taxon>
        <taxon>Hexapoda</taxon>
        <taxon>Insecta</taxon>
        <taxon>Pterygota</taxon>
        <taxon>Neoptera</taxon>
        <taxon>Endopterygota</taxon>
        <taxon>Hymenoptera</taxon>
        <taxon>Apocrita</taxon>
        <taxon>Aculeata</taxon>
        <taxon>Apoidea</taxon>
        <taxon>Anthophila</taxon>
        <taxon>Apidae</taxon>
        <taxon>Melipona</taxon>
    </lineage>
</organism>
<comment type="caution">
    <text evidence="3">The sequence shown here is derived from an EMBL/GenBank/DDBJ whole genome shotgun (WGS) entry which is preliminary data.</text>
</comment>
<keyword evidence="4" id="KW-1185">Reference proteome</keyword>
<dbReference type="EMBL" id="JAHYIQ010000021">
    <property type="protein sequence ID" value="KAK1123191.1"/>
    <property type="molecule type" value="Genomic_DNA"/>
</dbReference>
<feature type="domain" description="C2H2-type" evidence="2">
    <location>
        <begin position="59"/>
        <end position="86"/>
    </location>
</feature>
<keyword evidence="1" id="KW-0863">Zinc-finger</keyword>
<evidence type="ECO:0000259" key="2">
    <source>
        <dbReference type="PROSITE" id="PS50157"/>
    </source>
</evidence>
<reference evidence="3" key="1">
    <citation type="submission" date="2021-10" db="EMBL/GenBank/DDBJ databases">
        <title>Melipona bicolor Genome sequencing and assembly.</title>
        <authorList>
            <person name="Araujo N.S."/>
            <person name="Arias M.C."/>
        </authorList>
    </citation>
    <scope>NUCLEOTIDE SEQUENCE</scope>
    <source>
        <strain evidence="3">USP_2M_L1-L4_2017</strain>
        <tissue evidence="3">Whole body</tissue>
    </source>
</reference>
<dbReference type="AlphaFoldDB" id="A0AA40FQL6"/>
<evidence type="ECO:0000313" key="4">
    <source>
        <dbReference type="Proteomes" id="UP001177670"/>
    </source>
</evidence>
<dbReference type="Pfam" id="PF05225">
    <property type="entry name" value="HTH_psq"/>
    <property type="match status" value="1"/>
</dbReference>
<accession>A0AA40FQL6</accession>
<dbReference type="GO" id="GO:0003677">
    <property type="term" value="F:DNA binding"/>
    <property type="evidence" value="ECO:0007669"/>
    <property type="project" value="InterPro"/>
</dbReference>